<protein>
    <submittedName>
        <fullName evidence="2">Uncharacterized protein</fullName>
    </submittedName>
</protein>
<dbReference type="AlphaFoldDB" id="A0A392U411"/>
<feature type="region of interest" description="Disordered" evidence="1">
    <location>
        <begin position="25"/>
        <end position="82"/>
    </location>
</feature>
<evidence type="ECO:0000313" key="3">
    <source>
        <dbReference type="Proteomes" id="UP000265520"/>
    </source>
</evidence>
<dbReference type="Proteomes" id="UP000265520">
    <property type="component" value="Unassembled WGS sequence"/>
</dbReference>
<reference evidence="2 3" key="1">
    <citation type="journal article" date="2018" name="Front. Plant Sci.">
        <title>Red Clover (Trifolium pratense) and Zigzag Clover (T. medium) - A Picture of Genomic Similarities and Differences.</title>
        <authorList>
            <person name="Dluhosova J."/>
            <person name="Istvanek J."/>
            <person name="Nedelnik J."/>
            <person name="Repkova J."/>
        </authorList>
    </citation>
    <scope>NUCLEOTIDE SEQUENCE [LARGE SCALE GENOMIC DNA]</scope>
    <source>
        <strain evidence="3">cv. 10/8</strain>
        <tissue evidence="2">Leaf</tissue>
    </source>
</reference>
<accession>A0A392U411</accession>
<feature type="non-terminal residue" evidence="2">
    <location>
        <position position="82"/>
    </location>
</feature>
<name>A0A392U411_9FABA</name>
<sequence>RKPKGRSIPSCLGVPKFIQLAEAVRGGGGKRSRNKRGDVNVSTQTSGDLSEDGEKIGADSVDDGPGGGADCTVVSESQEGLN</sequence>
<organism evidence="2 3">
    <name type="scientific">Trifolium medium</name>
    <dbReference type="NCBI Taxonomy" id="97028"/>
    <lineage>
        <taxon>Eukaryota</taxon>
        <taxon>Viridiplantae</taxon>
        <taxon>Streptophyta</taxon>
        <taxon>Embryophyta</taxon>
        <taxon>Tracheophyta</taxon>
        <taxon>Spermatophyta</taxon>
        <taxon>Magnoliopsida</taxon>
        <taxon>eudicotyledons</taxon>
        <taxon>Gunneridae</taxon>
        <taxon>Pentapetalae</taxon>
        <taxon>rosids</taxon>
        <taxon>fabids</taxon>
        <taxon>Fabales</taxon>
        <taxon>Fabaceae</taxon>
        <taxon>Papilionoideae</taxon>
        <taxon>50 kb inversion clade</taxon>
        <taxon>NPAAA clade</taxon>
        <taxon>Hologalegina</taxon>
        <taxon>IRL clade</taxon>
        <taxon>Trifolieae</taxon>
        <taxon>Trifolium</taxon>
    </lineage>
</organism>
<evidence type="ECO:0000256" key="1">
    <source>
        <dbReference type="SAM" id="MobiDB-lite"/>
    </source>
</evidence>
<feature type="non-terminal residue" evidence="2">
    <location>
        <position position="1"/>
    </location>
</feature>
<dbReference type="EMBL" id="LXQA010725121">
    <property type="protein sequence ID" value="MCI67848.1"/>
    <property type="molecule type" value="Genomic_DNA"/>
</dbReference>
<keyword evidence="3" id="KW-1185">Reference proteome</keyword>
<evidence type="ECO:0000313" key="2">
    <source>
        <dbReference type="EMBL" id="MCI67848.1"/>
    </source>
</evidence>
<proteinExistence type="predicted"/>
<comment type="caution">
    <text evidence="2">The sequence shown here is derived from an EMBL/GenBank/DDBJ whole genome shotgun (WGS) entry which is preliminary data.</text>
</comment>